<comment type="caution">
    <text evidence="9">The sequence shown here is derived from an EMBL/GenBank/DDBJ whole genome shotgun (WGS) entry which is preliminary data.</text>
</comment>
<protein>
    <recommendedName>
        <fullName evidence="4">tRNA pseudouridine synthase A</fullName>
        <ecNumber evidence="4">5.4.99.12</ecNumber>
    </recommendedName>
    <alternativeName>
        <fullName evidence="4">tRNA pseudouridine(38-40) synthase</fullName>
    </alternativeName>
    <alternativeName>
        <fullName evidence="4">tRNA pseudouridylate synthase I</fullName>
    </alternativeName>
    <alternativeName>
        <fullName evidence="4">tRNA-uridine isomerase I</fullName>
    </alternativeName>
</protein>
<feature type="binding site" evidence="4 6">
    <location>
        <position position="112"/>
    </location>
    <ligand>
        <name>substrate</name>
    </ligand>
</feature>
<evidence type="ECO:0000259" key="8">
    <source>
        <dbReference type="Pfam" id="PF01416"/>
    </source>
</evidence>
<evidence type="ECO:0000313" key="9">
    <source>
        <dbReference type="EMBL" id="RIJ47927.1"/>
    </source>
</evidence>
<evidence type="ECO:0000256" key="2">
    <source>
        <dbReference type="ARBA" id="ARBA00022694"/>
    </source>
</evidence>
<evidence type="ECO:0000256" key="5">
    <source>
        <dbReference type="PIRSR" id="PIRSR001430-1"/>
    </source>
</evidence>
<dbReference type="PANTHER" id="PTHR11142">
    <property type="entry name" value="PSEUDOURIDYLATE SYNTHASE"/>
    <property type="match status" value="1"/>
</dbReference>
<evidence type="ECO:0000256" key="1">
    <source>
        <dbReference type="ARBA" id="ARBA00009375"/>
    </source>
</evidence>
<dbReference type="Proteomes" id="UP000265926">
    <property type="component" value="Unassembled WGS sequence"/>
</dbReference>
<dbReference type="FunFam" id="3.30.70.580:FF:000001">
    <property type="entry name" value="tRNA pseudouridine synthase A"/>
    <property type="match status" value="1"/>
</dbReference>
<comment type="subunit">
    <text evidence="4">Homodimer.</text>
</comment>
<dbReference type="PANTHER" id="PTHR11142:SF0">
    <property type="entry name" value="TRNA PSEUDOURIDINE SYNTHASE-LIKE 1"/>
    <property type="match status" value="1"/>
</dbReference>
<dbReference type="Pfam" id="PF01416">
    <property type="entry name" value="PseudoU_synth_1"/>
    <property type="match status" value="2"/>
</dbReference>
<dbReference type="EMBL" id="QWGR01000006">
    <property type="protein sequence ID" value="RIJ47927.1"/>
    <property type="molecule type" value="Genomic_DNA"/>
</dbReference>
<dbReference type="CDD" id="cd02570">
    <property type="entry name" value="PseudoU_synth_EcTruA"/>
    <property type="match status" value="1"/>
</dbReference>
<feature type="active site" description="Nucleophile" evidence="4 5">
    <location>
        <position position="53"/>
    </location>
</feature>
<keyword evidence="2 4" id="KW-0819">tRNA processing</keyword>
<dbReference type="OrthoDB" id="9811823at2"/>
<organism evidence="9 10">
    <name type="scientific">Maribellus luteus</name>
    <dbReference type="NCBI Taxonomy" id="2305463"/>
    <lineage>
        <taxon>Bacteria</taxon>
        <taxon>Pseudomonadati</taxon>
        <taxon>Bacteroidota</taxon>
        <taxon>Bacteroidia</taxon>
        <taxon>Marinilabiliales</taxon>
        <taxon>Prolixibacteraceae</taxon>
        <taxon>Maribellus</taxon>
    </lineage>
</organism>
<evidence type="ECO:0000256" key="4">
    <source>
        <dbReference type="HAMAP-Rule" id="MF_00171"/>
    </source>
</evidence>
<comment type="caution">
    <text evidence="4">Lacks conserved residue(s) required for the propagation of feature annotation.</text>
</comment>
<comment type="similarity">
    <text evidence="1 4 7">Belongs to the tRNA pseudouridine synthase TruA family.</text>
</comment>
<dbReference type="InterPro" id="IPR020103">
    <property type="entry name" value="PsdUridine_synth_cat_dom_sf"/>
</dbReference>
<gene>
    <name evidence="4 9" type="primary">truA</name>
    <name evidence="9" type="ORF">D1614_12430</name>
</gene>
<dbReference type="SUPFAM" id="SSF55120">
    <property type="entry name" value="Pseudouridine synthase"/>
    <property type="match status" value="1"/>
</dbReference>
<comment type="catalytic activity">
    <reaction evidence="4 7">
        <text>uridine(38/39/40) in tRNA = pseudouridine(38/39/40) in tRNA</text>
        <dbReference type="Rhea" id="RHEA:22376"/>
        <dbReference type="Rhea" id="RHEA-COMP:10085"/>
        <dbReference type="Rhea" id="RHEA-COMP:10087"/>
        <dbReference type="ChEBI" id="CHEBI:65314"/>
        <dbReference type="ChEBI" id="CHEBI:65315"/>
        <dbReference type="EC" id="5.4.99.12"/>
    </reaction>
</comment>
<dbReference type="HAMAP" id="MF_00171">
    <property type="entry name" value="TruA"/>
    <property type="match status" value="1"/>
</dbReference>
<dbReference type="AlphaFoldDB" id="A0A399T0Y5"/>
<dbReference type="GO" id="GO:0031119">
    <property type="term" value="P:tRNA pseudouridine synthesis"/>
    <property type="evidence" value="ECO:0007669"/>
    <property type="project" value="UniProtKB-UniRule"/>
</dbReference>
<dbReference type="Gene3D" id="3.30.70.660">
    <property type="entry name" value="Pseudouridine synthase I, catalytic domain, C-terminal subdomain"/>
    <property type="match status" value="1"/>
</dbReference>
<dbReference type="InterPro" id="IPR001406">
    <property type="entry name" value="PsdUridine_synth_TruA"/>
</dbReference>
<evidence type="ECO:0000256" key="3">
    <source>
        <dbReference type="ARBA" id="ARBA00023235"/>
    </source>
</evidence>
<evidence type="ECO:0000256" key="6">
    <source>
        <dbReference type="PIRSR" id="PIRSR001430-2"/>
    </source>
</evidence>
<dbReference type="Gene3D" id="3.30.70.580">
    <property type="entry name" value="Pseudouridine synthase I, catalytic domain, N-terminal subdomain"/>
    <property type="match status" value="1"/>
</dbReference>
<dbReference type="NCBIfam" id="TIGR00071">
    <property type="entry name" value="hisT_truA"/>
    <property type="match status" value="1"/>
</dbReference>
<dbReference type="InterPro" id="IPR020095">
    <property type="entry name" value="PsdUridine_synth_TruA_C"/>
</dbReference>
<reference evidence="9 10" key="1">
    <citation type="submission" date="2018-08" db="EMBL/GenBank/DDBJ databases">
        <title>Pallidiluteibacterium maritimus gen. nov., sp. nov., isolated from coastal sediment.</title>
        <authorList>
            <person name="Zhou L.Y."/>
        </authorList>
    </citation>
    <scope>NUCLEOTIDE SEQUENCE [LARGE SCALE GENOMIC DNA]</scope>
    <source>
        <strain evidence="9 10">XSD2</strain>
    </source>
</reference>
<dbReference type="RefSeq" id="WP_119438273.1">
    <property type="nucleotide sequence ID" value="NZ_QWGR01000006.1"/>
</dbReference>
<sequence>MLHRYFLQLSYNGTRYHGWQVQPNAVSVQETIEKALSTLLREPVSVVGAGRTDTGVHASYFILHFDLQKPVAAGYDLVYKLNSYLPNDIAVQKCWPVSGEAHARFSATSRTYHYFITTEKDPFSNETAYRYTLPLDVDKMNEAAQMLFNYEDFTSFSRLHTDVKTNNCKIYRAEWKREGARLVFVVKADRFLRNMVRAIVGTLLEVGKGKLSVAEFCAIIERQDRGAAGASAPAHGLFLVDIEYPEAIIHSKM</sequence>
<keyword evidence="10" id="KW-1185">Reference proteome</keyword>
<feature type="domain" description="Pseudouridine synthase I TruA alpha/beta" evidence="8">
    <location>
        <begin position="143"/>
        <end position="245"/>
    </location>
</feature>
<dbReference type="EC" id="5.4.99.12" evidence="4"/>
<proteinExistence type="inferred from homology"/>
<keyword evidence="3 4" id="KW-0413">Isomerase</keyword>
<accession>A0A399T0Y5</accession>
<comment type="function">
    <text evidence="4">Formation of pseudouridine at positions 38, 39 and 40 in the anticodon stem and loop of transfer RNAs.</text>
</comment>
<dbReference type="PIRSF" id="PIRSF001430">
    <property type="entry name" value="tRNA_psdUrid_synth"/>
    <property type="match status" value="1"/>
</dbReference>
<dbReference type="GO" id="GO:0160147">
    <property type="term" value="F:tRNA pseudouridine(38-40) synthase activity"/>
    <property type="evidence" value="ECO:0007669"/>
    <property type="project" value="UniProtKB-EC"/>
</dbReference>
<name>A0A399T0Y5_9BACT</name>
<evidence type="ECO:0000256" key="7">
    <source>
        <dbReference type="RuleBase" id="RU003792"/>
    </source>
</evidence>
<dbReference type="InterPro" id="IPR020097">
    <property type="entry name" value="PsdUridine_synth_TruA_a/b_dom"/>
</dbReference>
<feature type="domain" description="Pseudouridine synthase I TruA alpha/beta" evidence="8">
    <location>
        <begin position="10"/>
        <end position="105"/>
    </location>
</feature>
<dbReference type="InterPro" id="IPR020094">
    <property type="entry name" value="TruA/RsuA/RluB/E/F_N"/>
</dbReference>
<evidence type="ECO:0000313" key="10">
    <source>
        <dbReference type="Proteomes" id="UP000265926"/>
    </source>
</evidence>
<dbReference type="GO" id="GO:0003723">
    <property type="term" value="F:RNA binding"/>
    <property type="evidence" value="ECO:0007669"/>
    <property type="project" value="InterPro"/>
</dbReference>